<reference evidence="1 2" key="1">
    <citation type="submission" date="2016-11" db="EMBL/GenBank/DDBJ databases">
        <title>Draft genome of Pseudomonas versuta A4R1.5.</title>
        <authorList>
            <person name="See-Too W.-S."/>
        </authorList>
    </citation>
    <scope>NUCLEOTIDE SEQUENCE [LARGE SCALE GENOMIC DNA]</scope>
    <source>
        <strain evidence="1 2">A4R1.5</strain>
    </source>
</reference>
<protein>
    <submittedName>
        <fullName evidence="1">Uncharacterized protein</fullName>
    </submittedName>
</protein>
<accession>A0ABX3E6T0</accession>
<evidence type="ECO:0000313" key="1">
    <source>
        <dbReference type="EMBL" id="OKA20826.1"/>
    </source>
</evidence>
<evidence type="ECO:0000313" key="2">
    <source>
        <dbReference type="Proteomes" id="UP000186677"/>
    </source>
</evidence>
<comment type="caution">
    <text evidence="1">The sequence shown here is derived from an EMBL/GenBank/DDBJ whole genome shotgun (WGS) entry which is preliminary data.</text>
</comment>
<gene>
    <name evidence="1" type="ORF">BOH73_13215</name>
</gene>
<name>A0ABX3E6T0_9PSED</name>
<proteinExistence type="predicted"/>
<dbReference type="RefSeq" id="WP_060696898.1">
    <property type="nucleotide sequence ID" value="NZ_CP012676.1"/>
</dbReference>
<keyword evidence="2" id="KW-1185">Reference proteome</keyword>
<dbReference type="Proteomes" id="UP000186677">
    <property type="component" value="Unassembled WGS sequence"/>
</dbReference>
<sequence>MQGKYNPAMLLPALRLFIDARNSAIATGFTDNGGAIHSVERILDILCQRVKYPYLRHTNSLKKDLRAECSVEAHHARERGEKVLVEHVMPQRAFAQEVIRLVTSNITDEGIISFIQENYRLVLLTPQETTALNRVNRSRITPDRLTEAGILIFHPPPPASREEAE</sequence>
<organism evidence="1 2">
    <name type="scientific">Pseudomonas versuta</name>
    <dbReference type="NCBI Taxonomy" id="1788301"/>
    <lineage>
        <taxon>Bacteria</taxon>
        <taxon>Pseudomonadati</taxon>
        <taxon>Pseudomonadota</taxon>
        <taxon>Gammaproteobacteria</taxon>
        <taxon>Pseudomonadales</taxon>
        <taxon>Pseudomonadaceae</taxon>
        <taxon>Pseudomonas</taxon>
    </lineage>
</organism>
<dbReference type="EMBL" id="MPJC01000007">
    <property type="protein sequence ID" value="OKA20826.1"/>
    <property type="molecule type" value="Genomic_DNA"/>
</dbReference>